<evidence type="ECO:0000313" key="2">
    <source>
        <dbReference type="EMBL" id="QQP39758.1"/>
    </source>
</evidence>
<feature type="region of interest" description="Disordered" evidence="1">
    <location>
        <begin position="40"/>
        <end position="62"/>
    </location>
</feature>
<dbReference type="EMBL" id="CP045898">
    <property type="protein sequence ID" value="QQP39758.1"/>
    <property type="molecule type" value="Genomic_DNA"/>
</dbReference>
<feature type="compositionally biased region" description="Basic and acidic residues" evidence="1">
    <location>
        <begin position="53"/>
        <end position="62"/>
    </location>
</feature>
<sequence length="62" mass="7380">MESLGQDEPNKTICKVMGSEMKGEKIQTLSDLNHLLFKVKRGKKEKKRRRRSREIEKEKKHL</sequence>
<dbReference type="AlphaFoldDB" id="A0A7T8JYE9"/>
<accession>A0A7T8JYE9</accession>
<feature type="compositionally biased region" description="Basic residues" evidence="1">
    <location>
        <begin position="40"/>
        <end position="52"/>
    </location>
</feature>
<reference evidence="3" key="1">
    <citation type="submission" date="2021-01" db="EMBL/GenBank/DDBJ databases">
        <title>Caligus Genome Assembly.</title>
        <authorList>
            <person name="Gallardo-Escarate C."/>
        </authorList>
    </citation>
    <scope>NUCLEOTIDE SEQUENCE [LARGE SCALE GENOMIC DNA]</scope>
</reference>
<feature type="non-terminal residue" evidence="2">
    <location>
        <position position="62"/>
    </location>
</feature>
<organism evidence="2 3">
    <name type="scientific">Caligus rogercresseyi</name>
    <name type="common">Sea louse</name>
    <dbReference type="NCBI Taxonomy" id="217165"/>
    <lineage>
        <taxon>Eukaryota</taxon>
        <taxon>Metazoa</taxon>
        <taxon>Ecdysozoa</taxon>
        <taxon>Arthropoda</taxon>
        <taxon>Crustacea</taxon>
        <taxon>Multicrustacea</taxon>
        <taxon>Hexanauplia</taxon>
        <taxon>Copepoda</taxon>
        <taxon>Siphonostomatoida</taxon>
        <taxon>Caligidae</taxon>
        <taxon>Caligus</taxon>
    </lineage>
</organism>
<proteinExistence type="predicted"/>
<dbReference type="Proteomes" id="UP000595437">
    <property type="component" value="Chromosome 9"/>
</dbReference>
<gene>
    <name evidence="2" type="ORF">FKW44_013572</name>
</gene>
<protein>
    <submittedName>
        <fullName evidence="2">Uncharacterized protein</fullName>
    </submittedName>
</protein>
<evidence type="ECO:0000313" key="3">
    <source>
        <dbReference type="Proteomes" id="UP000595437"/>
    </source>
</evidence>
<evidence type="ECO:0000256" key="1">
    <source>
        <dbReference type="SAM" id="MobiDB-lite"/>
    </source>
</evidence>
<keyword evidence="3" id="KW-1185">Reference proteome</keyword>
<name>A0A7T8JYE9_CALRO</name>